<name>Z9JGG4_9GAMM</name>
<proteinExistence type="inferred from homology"/>
<dbReference type="GeneID" id="68900874"/>
<organism evidence="11 13">
    <name type="scientific">Xylella taiwanensis</name>
    <dbReference type="NCBI Taxonomy" id="1444770"/>
    <lineage>
        <taxon>Bacteria</taxon>
        <taxon>Pseudomonadati</taxon>
        <taxon>Pseudomonadota</taxon>
        <taxon>Gammaproteobacteria</taxon>
        <taxon>Lysobacterales</taxon>
        <taxon>Lysobacteraceae</taxon>
        <taxon>Xylella</taxon>
    </lineage>
</organism>
<keyword evidence="3 10" id="KW-1003">Cell membrane</keyword>
<comment type="caution">
    <text evidence="11">The sequence shown here is derived from an EMBL/GenBank/DDBJ whole genome shotgun (WGS) entry which is preliminary data.</text>
</comment>
<dbReference type="GO" id="GO:0051301">
    <property type="term" value="P:cell division"/>
    <property type="evidence" value="ECO:0007669"/>
    <property type="project" value="UniProtKB-UniRule"/>
</dbReference>
<keyword evidence="14" id="KW-1185">Reference proteome</keyword>
<feature type="transmembrane region" description="Helical" evidence="10">
    <location>
        <begin position="21"/>
        <end position="43"/>
    </location>
</feature>
<dbReference type="PATRIC" id="fig|1444770.3.peg.2745"/>
<keyword evidence="4 10" id="KW-0997">Cell inner membrane</keyword>
<dbReference type="EMBL" id="JAJPPU010000002">
    <property type="protein sequence ID" value="MCD8473971.1"/>
    <property type="molecule type" value="Genomic_DNA"/>
</dbReference>
<dbReference type="PANTHER" id="PTHR30558">
    <property type="entry name" value="EXBD MEMBRANE COMPONENT OF PMF-DRIVEN MACROMOLECULE IMPORT SYSTEM"/>
    <property type="match status" value="1"/>
</dbReference>
<comment type="subunit">
    <text evidence="10">The Tol-Pal system is composed of five core proteins: the inner membrane proteins TolA, TolQ and TolR, the periplasmic protein TolB and the outer membrane protein Pal. They form a network linking the inner and outer membranes and the peptidoglycan layer.</text>
</comment>
<evidence type="ECO:0000313" key="11">
    <source>
        <dbReference type="EMBL" id="EWS77284.1"/>
    </source>
</evidence>
<comment type="function">
    <text evidence="10">Part of the Tol-Pal system, which plays a role in outer membrane invagination during cell division and is important for maintaining outer membrane integrity.</text>
</comment>
<dbReference type="AlphaFoldDB" id="Z9JGG4"/>
<dbReference type="GO" id="GO:0022857">
    <property type="term" value="F:transmembrane transporter activity"/>
    <property type="evidence" value="ECO:0007669"/>
    <property type="project" value="InterPro"/>
</dbReference>
<evidence type="ECO:0000256" key="10">
    <source>
        <dbReference type="HAMAP-Rule" id="MF_02203"/>
    </source>
</evidence>
<dbReference type="HAMAP" id="MF_02203">
    <property type="entry name" value="TolR"/>
    <property type="match status" value="1"/>
</dbReference>
<reference evidence="12" key="2">
    <citation type="submission" date="2021-11" db="EMBL/GenBank/DDBJ databases">
        <title>Genome sequence of Xylella taiwanensis PLS432.</title>
        <authorList>
            <person name="Weng L.-W."/>
            <person name="Su C.-C."/>
            <person name="Tsai C.-W."/>
            <person name="Kuo C.-H."/>
        </authorList>
    </citation>
    <scope>NUCLEOTIDE SEQUENCE</scope>
    <source>
        <strain evidence="12">PLS432</strain>
    </source>
</reference>
<keyword evidence="6 10" id="KW-0812">Transmembrane</keyword>
<keyword evidence="5 10" id="KW-0132">Cell division</keyword>
<protein>
    <recommendedName>
        <fullName evidence="10">Tol-Pal system protein TolR</fullName>
    </recommendedName>
</protein>
<evidence type="ECO:0000256" key="1">
    <source>
        <dbReference type="ARBA" id="ARBA00004162"/>
    </source>
</evidence>
<sequence>MFSISHRKRRKLKAEINVVPYIDVMLVLLVIFMVTAPLLTLSINVDLPVSKAKALESKQDPIVVIVNGDDTFGLQLPRNKSLEKIDNDKLLSNRLAAMVLQDKNVRVVVAAGRSVAYKNVITAMNAIQDAKVEKVSLLTRPPGTNAH</sequence>
<dbReference type="STRING" id="1444770.AF72_11655"/>
<evidence type="ECO:0000256" key="4">
    <source>
        <dbReference type="ARBA" id="ARBA00022519"/>
    </source>
</evidence>
<evidence type="ECO:0000313" key="12">
    <source>
        <dbReference type="EMBL" id="MCD8473971.1"/>
    </source>
</evidence>
<dbReference type="GO" id="GO:0005886">
    <property type="term" value="C:plasma membrane"/>
    <property type="evidence" value="ECO:0007669"/>
    <property type="project" value="UniProtKB-SubCell"/>
</dbReference>
<reference evidence="11 13" key="1">
    <citation type="journal article" date="2014" name="Genome Announc.">
        <title>Draft Genome Sequence of Xylella fastidiosa Pear Leaf Scorch Strain in Taiwan.</title>
        <authorList>
            <person name="Su C.C."/>
            <person name="Deng W.L."/>
            <person name="Jan F.J."/>
            <person name="Chang C.J."/>
            <person name="Huang H."/>
            <person name="Chen J."/>
        </authorList>
    </citation>
    <scope>NUCLEOTIDE SEQUENCE [LARGE SCALE GENOMIC DNA]</scope>
    <source>
        <strain evidence="11 13">PLS229</strain>
    </source>
</reference>
<dbReference type="Proteomes" id="UP001430701">
    <property type="component" value="Unassembled WGS sequence"/>
</dbReference>
<evidence type="ECO:0000256" key="3">
    <source>
        <dbReference type="ARBA" id="ARBA00022475"/>
    </source>
</evidence>
<keyword evidence="9 10" id="KW-0131">Cell cycle</keyword>
<dbReference type="Gene3D" id="3.30.420.270">
    <property type="match status" value="1"/>
</dbReference>
<dbReference type="EMBL" id="JDSQ01000024">
    <property type="protein sequence ID" value="EWS77284.1"/>
    <property type="molecule type" value="Genomic_DNA"/>
</dbReference>
<dbReference type="RefSeq" id="WP_038272488.1">
    <property type="nucleotide sequence ID" value="NZ_CP053627.1"/>
</dbReference>
<evidence type="ECO:0000256" key="9">
    <source>
        <dbReference type="ARBA" id="ARBA00023306"/>
    </source>
</evidence>
<evidence type="ECO:0000256" key="8">
    <source>
        <dbReference type="ARBA" id="ARBA00023136"/>
    </source>
</evidence>
<dbReference type="PANTHER" id="PTHR30558:SF7">
    <property type="entry name" value="TOL-PAL SYSTEM PROTEIN TOLR"/>
    <property type="match status" value="1"/>
</dbReference>
<accession>Z9JGG4</accession>
<evidence type="ECO:0000256" key="2">
    <source>
        <dbReference type="ARBA" id="ARBA00005811"/>
    </source>
</evidence>
<comment type="subcellular location">
    <subcellularLocation>
        <location evidence="10">Cell inner membrane</location>
        <topology evidence="10">Single-pass membrane protein</topology>
    </subcellularLocation>
    <subcellularLocation>
        <location evidence="1">Cell membrane</location>
        <topology evidence="1">Single-pass membrane protein</topology>
    </subcellularLocation>
</comment>
<evidence type="ECO:0000256" key="5">
    <source>
        <dbReference type="ARBA" id="ARBA00022618"/>
    </source>
</evidence>
<evidence type="ECO:0000256" key="6">
    <source>
        <dbReference type="ARBA" id="ARBA00022692"/>
    </source>
</evidence>
<evidence type="ECO:0000313" key="14">
    <source>
        <dbReference type="Proteomes" id="UP001430701"/>
    </source>
</evidence>
<dbReference type="Pfam" id="PF02472">
    <property type="entry name" value="ExbD"/>
    <property type="match status" value="1"/>
</dbReference>
<dbReference type="InterPro" id="IPR014168">
    <property type="entry name" value="Tol-Pal_TolR"/>
</dbReference>
<dbReference type="GO" id="GO:0015031">
    <property type="term" value="P:protein transport"/>
    <property type="evidence" value="ECO:0007669"/>
    <property type="project" value="InterPro"/>
</dbReference>
<dbReference type="KEGG" id="xtw:AB672_06210"/>
<dbReference type="Proteomes" id="UP000020406">
    <property type="component" value="Unassembled WGS sequence"/>
</dbReference>
<gene>
    <name evidence="10" type="primary">tolR</name>
    <name evidence="11" type="ORF">AF72_11655</name>
    <name evidence="12" type="ORF">LPH55_11020</name>
</gene>
<dbReference type="InterPro" id="IPR003400">
    <property type="entry name" value="ExbD"/>
</dbReference>
<dbReference type="eggNOG" id="COG0848">
    <property type="taxonomic scope" value="Bacteria"/>
</dbReference>
<evidence type="ECO:0000256" key="7">
    <source>
        <dbReference type="ARBA" id="ARBA00022989"/>
    </source>
</evidence>
<comment type="similarity">
    <text evidence="2 10">Belongs to the ExbD/TolR family.</text>
</comment>
<keyword evidence="8 10" id="KW-0472">Membrane</keyword>
<dbReference type="OrthoDB" id="9798629at2"/>
<evidence type="ECO:0000313" key="13">
    <source>
        <dbReference type="Proteomes" id="UP000020406"/>
    </source>
</evidence>
<keyword evidence="7 10" id="KW-1133">Transmembrane helix</keyword>